<sequence length="554" mass="65267">MDLNQFSDLNSDESKLRQYMMTNYAPDIRPVANASSITYVNITLSNLQIMNLDEQNQVMVASAQIILQWYDEFLQWDPLEYMNQTNLAFTARDVWTPDIVLFNSADIAYSTQRDNYLLDIQYDGNVRWIFPDLLRSYCAVDIRFFPFDSQNCVLEFQSWSRSKHEILVVNDQENYGMNTTFIHTEWNIVNITVNQREKNEFVWLEYNLHLKRNSAFYVNHMIFPFIVLSSLSLFVFWLPPDSGEKITLIITILLALTVFLQLITQYTPKAAKSLPIIGLYFNVNLILVLISVILTIIVLNLHYRGPKNQRVPKWVRVYIIGYLGQVFCFCNESRNFMLNELVNKKKDKILIPKKKLKKNLKNQNSDSSNRSSDEYGFREDGPNCHYKLYSNQNHVYNLSRSCTYVEMQNEIDPSNSNIKQINSVHSITNQKSVTMTKRDRKKFSNFNNSKNLYKNLEKLTSFLCKSFKTIKMQDENLRLLLLDEIVECQHNLLIKNKKLLNSIKLEQEMKKSNKLKNMNNAHIYDEWKVLAMFTLVEIPIKFSHESNCRSEDWR</sequence>
<evidence type="ECO:0000313" key="8">
    <source>
        <dbReference type="EMBL" id="RNA21153.1"/>
    </source>
</evidence>
<keyword evidence="4 5" id="KW-0472">Membrane</keyword>
<dbReference type="InterPro" id="IPR038050">
    <property type="entry name" value="Neuro_actylchol_rec"/>
</dbReference>
<keyword evidence="2 5" id="KW-0812">Transmembrane</keyword>
<dbReference type="PANTHER" id="PTHR18945">
    <property type="entry name" value="NEUROTRANSMITTER GATED ION CHANNEL"/>
    <property type="match status" value="1"/>
</dbReference>
<dbReference type="FunFam" id="1.20.58.390:FF:000043">
    <property type="entry name" value="AcetylCholine Receptor"/>
    <property type="match status" value="1"/>
</dbReference>
<feature type="domain" description="Neurotransmitter-gated ion-channel transmembrane" evidence="7">
    <location>
        <begin position="221"/>
        <end position="405"/>
    </location>
</feature>
<dbReference type="Pfam" id="PF02932">
    <property type="entry name" value="Neur_chan_memb"/>
    <property type="match status" value="1"/>
</dbReference>
<organism evidence="8 9">
    <name type="scientific">Brachionus plicatilis</name>
    <name type="common">Marine rotifer</name>
    <name type="synonym">Brachionus muelleri</name>
    <dbReference type="NCBI Taxonomy" id="10195"/>
    <lineage>
        <taxon>Eukaryota</taxon>
        <taxon>Metazoa</taxon>
        <taxon>Spiralia</taxon>
        <taxon>Gnathifera</taxon>
        <taxon>Rotifera</taxon>
        <taxon>Eurotatoria</taxon>
        <taxon>Monogononta</taxon>
        <taxon>Pseudotrocha</taxon>
        <taxon>Ploima</taxon>
        <taxon>Brachionidae</taxon>
        <taxon>Brachionus</taxon>
    </lineage>
</organism>
<dbReference type="GO" id="GO:0004888">
    <property type="term" value="F:transmembrane signaling receptor activity"/>
    <property type="evidence" value="ECO:0007669"/>
    <property type="project" value="InterPro"/>
</dbReference>
<dbReference type="PRINTS" id="PR00252">
    <property type="entry name" value="NRIONCHANNEL"/>
</dbReference>
<comment type="similarity">
    <text evidence="5">Belongs to the ligand-gated ion channel (TC 1.A.9) family.</text>
</comment>
<feature type="transmembrane region" description="Helical" evidence="5">
    <location>
        <begin position="279"/>
        <end position="303"/>
    </location>
</feature>
<evidence type="ECO:0000259" key="6">
    <source>
        <dbReference type="Pfam" id="PF02931"/>
    </source>
</evidence>
<keyword evidence="8" id="KW-0675">Receptor</keyword>
<dbReference type="InterPro" id="IPR036719">
    <property type="entry name" value="Neuro-gated_channel_TM_sf"/>
</dbReference>
<protein>
    <submittedName>
        <fullName evidence="8">Neuronal acetylcholine receptor subunit alpha-10-like</fullName>
    </submittedName>
</protein>
<keyword evidence="9" id="KW-1185">Reference proteome</keyword>
<name>A0A3M7RC54_BRAPC</name>
<comment type="caution">
    <text evidence="8">The sequence shown here is derived from an EMBL/GenBank/DDBJ whole genome shotgun (WGS) entry which is preliminary data.</text>
</comment>
<evidence type="ECO:0000256" key="1">
    <source>
        <dbReference type="ARBA" id="ARBA00004141"/>
    </source>
</evidence>
<dbReference type="SUPFAM" id="SSF63712">
    <property type="entry name" value="Nicotinic receptor ligand binding domain-like"/>
    <property type="match status" value="1"/>
</dbReference>
<comment type="caution">
    <text evidence="5">Lacks conserved residue(s) required for the propagation of feature annotation.</text>
</comment>
<dbReference type="CDD" id="cd19051">
    <property type="entry name" value="LGIC_TM_cation"/>
    <property type="match status" value="1"/>
</dbReference>
<feature type="transmembrane region" description="Helical" evidence="5">
    <location>
        <begin position="246"/>
        <end position="267"/>
    </location>
</feature>
<dbReference type="EMBL" id="REGN01003720">
    <property type="protein sequence ID" value="RNA21153.1"/>
    <property type="molecule type" value="Genomic_DNA"/>
</dbReference>
<dbReference type="Pfam" id="PF02931">
    <property type="entry name" value="Neur_chan_LBD"/>
    <property type="match status" value="1"/>
</dbReference>
<accession>A0A3M7RC54</accession>
<dbReference type="GO" id="GO:0005230">
    <property type="term" value="F:extracellular ligand-gated monoatomic ion channel activity"/>
    <property type="evidence" value="ECO:0007669"/>
    <property type="project" value="InterPro"/>
</dbReference>
<keyword evidence="5" id="KW-0407">Ion channel</keyword>
<dbReference type="Proteomes" id="UP000276133">
    <property type="component" value="Unassembled WGS sequence"/>
</dbReference>
<evidence type="ECO:0000256" key="3">
    <source>
        <dbReference type="ARBA" id="ARBA00022989"/>
    </source>
</evidence>
<evidence type="ECO:0000313" key="9">
    <source>
        <dbReference type="Proteomes" id="UP000276133"/>
    </source>
</evidence>
<dbReference type="Gene3D" id="2.70.170.10">
    <property type="entry name" value="Neurotransmitter-gated ion-channel ligand-binding domain"/>
    <property type="match status" value="1"/>
</dbReference>
<evidence type="ECO:0000256" key="2">
    <source>
        <dbReference type="ARBA" id="ARBA00022692"/>
    </source>
</evidence>
<feature type="transmembrane region" description="Helical" evidence="5">
    <location>
        <begin position="221"/>
        <end position="239"/>
    </location>
</feature>
<dbReference type="InterPro" id="IPR006029">
    <property type="entry name" value="Neurotrans-gated_channel_TM"/>
</dbReference>
<keyword evidence="5" id="KW-0406">Ion transport</keyword>
<evidence type="ECO:0000256" key="4">
    <source>
        <dbReference type="ARBA" id="ARBA00023136"/>
    </source>
</evidence>
<dbReference type="STRING" id="10195.A0A3M7RC54"/>
<dbReference type="PROSITE" id="PS00236">
    <property type="entry name" value="NEUROTR_ION_CHANNEL"/>
    <property type="match status" value="1"/>
</dbReference>
<dbReference type="InterPro" id="IPR036734">
    <property type="entry name" value="Neur_chan_lig-bd_sf"/>
</dbReference>
<dbReference type="AlphaFoldDB" id="A0A3M7RC54"/>
<dbReference type="Gene3D" id="1.20.58.390">
    <property type="entry name" value="Neurotransmitter-gated ion-channel transmembrane domain"/>
    <property type="match status" value="1"/>
</dbReference>
<evidence type="ECO:0000256" key="5">
    <source>
        <dbReference type="RuleBase" id="RU000687"/>
    </source>
</evidence>
<gene>
    <name evidence="8" type="ORF">BpHYR1_011897</name>
</gene>
<proteinExistence type="inferred from homology"/>
<dbReference type="GO" id="GO:0016020">
    <property type="term" value="C:membrane"/>
    <property type="evidence" value="ECO:0007669"/>
    <property type="project" value="UniProtKB-SubCell"/>
</dbReference>
<dbReference type="SUPFAM" id="SSF90112">
    <property type="entry name" value="Neurotransmitter-gated ion-channel transmembrane pore"/>
    <property type="match status" value="1"/>
</dbReference>
<keyword evidence="3 5" id="KW-1133">Transmembrane helix</keyword>
<dbReference type="OrthoDB" id="10005921at2759"/>
<feature type="domain" description="Neurotransmitter-gated ion-channel ligand-binding" evidence="6">
    <location>
        <begin position="14"/>
        <end position="213"/>
    </location>
</feature>
<dbReference type="InterPro" id="IPR006201">
    <property type="entry name" value="Neur_channel"/>
</dbReference>
<comment type="subcellular location">
    <subcellularLocation>
        <location evidence="1">Membrane</location>
        <topology evidence="1">Multi-pass membrane protein</topology>
    </subcellularLocation>
</comment>
<dbReference type="InterPro" id="IPR018000">
    <property type="entry name" value="Neurotransmitter_ion_chnl_CS"/>
</dbReference>
<keyword evidence="5" id="KW-0813">Transport</keyword>
<dbReference type="FunFam" id="2.70.170.10:FF:000028">
    <property type="entry name" value="AcetylCholine Receptor"/>
    <property type="match status" value="1"/>
</dbReference>
<dbReference type="InterPro" id="IPR006202">
    <property type="entry name" value="Neur_chan_lig-bd"/>
</dbReference>
<evidence type="ECO:0000259" key="7">
    <source>
        <dbReference type="Pfam" id="PF02932"/>
    </source>
</evidence>
<reference evidence="8 9" key="1">
    <citation type="journal article" date="2018" name="Sci. Rep.">
        <title>Genomic signatures of local adaptation to the degree of environmental predictability in rotifers.</title>
        <authorList>
            <person name="Franch-Gras L."/>
            <person name="Hahn C."/>
            <person name="Garcia-Roger E.M."/>
            <person name="Carmona M.J."/>
            <person name="Serra M."/>
            <person name="Gomez A."/>
        </authorList>
    </citation>
    <scope>NUCLEOTIDE SEQUENCE [LARGE SCALE GENOMIC DNA]</scope>
    <source>
        <strain evidence="8">HYR1</strain>
    </source>
</reference>